<dbReference type="Gene3D" id="1.10.510.10">
    <property type="entry name" value="Transferase(Phosphotransferase) domain 1"/>
    <property type="match status" value="1"/>
</dbReference>
<reference evidence="14" key="1">
    <citation type="submission" date="2021-01" db="EMBL/GenBank/DDBJ databases">
        <authorList>
            <person name="Corre E."/>
            <person name="Pelletier E."/>
            <person name="Niang G."/>
            <person name="Scheremetjew M."/>
            <person name="Finn R."/>
            <person name="Kale V."/>
            <person name="Holt S."/>
            <person name="Cochrane G."/>
            <person name="Meng A."/>
            <person name="Brown T."/>
            <person name="Cohen L."/>
        </authorList>
    </citation>
    <scope>NUCLEOTIDE SEQUENCE</scope>
    <source>
        <strain evidence="14">CCMP1243</strain>
    </source>
</reference>
<evidence type="ECO:0000256" key="9">
    <source>
        <dbReference type="ARBA" id="ARBA00048679"/>
    </source>
</evidence>
<evidence type="ECO:0000256" key="1">
    <source>
        <dbReference type="ARBA" id="ARBA00012513"/>
    </source>
</evidence>
<keyword evidence="6" id="KW-0418">Kinase</keyword>
<dbReference type="PROSITE" id="PS00108">
    <property type="entry name" value="PROTEIN_KINASE_ST"/>
    <property type="match status" value="1"/>
</dbReference>
<feature type="compositionally biased region" description="Low complexity" evidence="11">
    <location>
        <begin position="295"/>
        <end position="322"/>
    </location>
</feature>
<comment type="catalytic activity">
    <reaction evidence="9">
        <text>L-seryl-[protein] + ATP = O-phospho-L-seryl-[protein] + ADP + H(+)</text>
        <dbReference type="Rhea" id="RHEA:17989"/>
        <dbReference type="Rhea" id="RHEA-COMP:9863"/>
        <dbReference type="Rhea" id="RHEA-COMP:11604"/>
        <dbReference type="ChEBI" id="CHEBI:15378"/>
        <dbReference type="ChEBI" id="CHEBI:29999"/>
        <dbReference type="ChEBI" id="CHEBI:30616"/>
        <dbReference type="ChEBI" id="CHEBI:83421"/>
        <dbReference type="ChEBI" id="CHEBI:456216"/>
        <dbReference type="EC" id="2.7.11.1"/>
    </reaction>
</comment>
<feature type="region of interest" description="Disordered" evidence="11">
    <location>
        <begin position="825"/>
        <end position="883"/>
    </location>
</feature>
<dbReference type="InterPro" id="IPR017441">
    <property type="entry name" value="Protein_kinase_ATP_BS"/>
</dbReference>
<gene>
    <name evidence="14" type="ORF">RMAR1173_LOCUS18376</name>
</gene>
<feature type="compositionally biased region" description="Low complexity" evidence="11">
    <location>
        <begin position="57"/>
        <end position="103"/>
    </location>
</feature>
<dbReference type="InterPro" id="IPR000719">
    <property type="entry name" value="Prot_kinase_dom"/>
</dbReference>
<dbReference type="EC" id="2.7.11.1" evidence="1"/>
<dbReference type="GO" id="GO:0005524">
    <property type="term" value="F:ATP binding"/>
    <property type="evidence" value="ECO:0007669"/>
    <property type="project" value="UniProtKB-UniRule"/>
</dbReference>
<dbReference type="InterPro" id="IPR011009">
    <property type="entry name" value="Kinase-like_dom_sf"/>
</dbReference>
<dbReference type="Pfam" id="PF00069">
    <property type="entry name" value="Pkinase"/>
    <property type="match status" value="1"/>
</dbReference>
<proteinExistence type="predicted"/>
<name>A0A7S2ST23_9STRA</name>
<feature type="compositionally biased region" description="Basic and acidic residues" evidence="11">
    <location>
        <begin position="219"/>
        <end position="236"/>
    </location>
</feature>
<feature type="compositionally biased region" description="Gly residues" evidence="11">
    <location>
        <begin position="870"/>
        <end position="883"/>
    </location>
</feature>
<evidence type="ECO:0000256" key="6">
    <source>
        <dbReference type="ARBA" id="ARBA00022777"/>
    </source>
</evidence>
<evidence type="ECO:0000313" key="14">
    <source>
        <dbReference type="EMBL" id="CAD9707385.1"/>
    </source>
</evidence>
<dbReference type="PROSITE" id="PS51285">
    <property type="entry name" value="AGC_KINASE_CTER"/>
    <property type="match status" value="1"/>
</dbReference>
<evidence type="ECO:0000256" key="4">
    <source>
        <dbReference type="ARBA" id="ARBA00022679"/>
    </source>
</evidence>
<dbReference type="PROSITE" id="PS00107">
    <property type="entry name" value="PROTEIN_KINASE_ATP"/>
    <property type="match status" value="1"/>
</dbReference>
<dbReference type="Gene3D" id="3.30.200.20">
    <property type="entry name" value="Phosphorylase Kinase, domain 1"/>
    <property type="match status" value="1"/>
</dbReference>
<comment type="catalytic activity">
    <reaction evidence="8">
        <text>L-threonyl-[protein] + ATP = O-phospho-L-threonyl-[protein] + ADP + H(+)</text>
        <dbReference type="Rhea" id="RHEA:46608"/>
        <dbReference type="Rhea" id="RHEA-COMP:11060"/>
        <dbReference type="Rhea" id="RHEA-COMP:11605"/>
        <dbReference type="ChEBI" id="CHEBI:15378"/>
        <dbReference type="ChEBI" id="CHEBI:30013"/>
        <dbReference type="ChEBI" id="CHEBI:30616"/>
        <dbReference type="ChEBI" id="CHEBI:61977"/>
        <dbReference type="ChEBI" id="CHEBI:456216"/>
        <dbReference type="EC" id="2.7.11.1"/>
    </reaction>
</comment>
<dbReference type="PROSITE" id="PS50011">
    <property type="entry name" value="PROTEIN_KINASE_DOM"/>
    <property type="match status" value="1"/>
</dbReference>
<keyword evidence="2" id="KW-0723">Serine/threonine-protein kinase</keyword>
<evidence type="ECO:0000259" key="12">
    <source>
        <dbReference type="PROSITE" id="PS50011"/>
    </source>
</evidence>
<evidence type="ECO:0000256" key="7">
    <source>
        <dbReference type="ARBA" id="ARBA00022840"/>
    </source>
</evidence>
<feature type="compositionally biased region" description="Polar residues" evidence="11">
    <location>
        <begin position="283"/>
        <end position="293"/>
    </location>
</feature>
<feature type="compositionally biased region" description="Low complexity" evidence="11">
    <location>
        <begin position="241"/>
        <end position="255"/>
    </location>
</feature>
<feature type="domain" description="Protein kinase" evidence="12">
    <location>
        <begin position="469"/>
        <end position="747"/>
    </location>
</feature>
<accession>A0A7S2ST23</accession>
<sequence>MRTPTGSGSENPQEGDPAILAAAGAAAVGAGSGGGSPSRSPALSGQTRASPSAQRQRPSPGGRSAPGSAGKTRSSTTARAMSPPAASRRSASATPPQRSPSARGTGTLRDRAASSTYTDMVANQGSTPEHSRSPSKANRSPSLPRQQSTANRQVRASTDSQSSTGSRRTEHHSFASASSRRMVRPYGVPMSSGHHSHRSASTSRASNRTARNSFQHQDGASDRSTVRLSVDTERVGHQGGRRASTTATGSTPTGSNRRQRASAASNPLARRPPVTGRSRTTHRTAPQSRTSLSLARAVAQKRSAAAGNGSSPTSSATPTAAAHSKRLPRSVSLARGNRKDEPVSESGPRTRNIEEDTAVTPQPSGKSVHKKASPASAKAQLGDDILSLQSRLHALRKEQKLLTVQVDTDSSGKIFQPRVVARDPLPVGWDLTASTFEDDEGLGDCIDYDFEPEPAPRQIFPCRADMEDHKVIYGLGKGGFSSVMLVMRQSDEKLFALKVINKKMIRESKHRKRLQVERLILQRLPENPFIAQLAHAFQTENELFMLMDFCAGGDLCYQCFRILSKIDRFNDNQARFFISEITMAIEHLHAHGFVHRDIKPENIMLDETGHLKLIDFGLCKKIRTAGEVQAMLMDPRAATFDLEPMSPCGSLAFVPPETLEQLGSFAGDWWGMGVIAFELLTGHFPWRNVGTGDDDALRAEIREGLTDMPEGLLSRSATSLLRGLLEMEVPRRLGFFSAQQVKSHSFFRGLEWDKVLQREYEPPFHPCRPKKSTDRHGNVRYRQEPVLGINNFGKDQRDLAFNHYMRERGDGCKYPTYRGFDMAKKRPGIALPPTQFKEVKGAGPGGSPQPTANGGGGGGGRPSETRGTTSSGGGGGGGGGHAV</sequence>
<evidence type="ECO:0000256" key="3">
    <source>
        <dbReference type="ARBA" id="ARBA00022553"/>
    </source>
</evidence>
<dbReference type="PANTHER" id="PTHR24351">
    <property type="entry name" value="RIBOSOMAL PROTEIN S6 KINASE"/>
    <property type="match status" value="1"/>
</dbReference>
<keyword evidence="7 10" id="KW-0067">ATP-binding</keyword>
<keyword evidence="4" id="KW-0808">Transferase</keyword>
<dbReference type="SUPFAM" id="SSF56112">
    <property type="entry name" value="Protein kinase-like (PK-like)"/>
    <property type="match status" value="1"/>
</dbReference>
<feature type="compositionally biased region" description="Low complexity" evidence="11">
    <location>
        <begin position="199"/>
        <end position="213"/>
    </location>
</feature>
<evidence type="ECO:0000256" key="11">
    <source>
        <dbReference type="SAM" id="MobiDB-lite"/>
    </source>
</evidence>
<feature type="region of interest" description="Disordered" evidence="11">
    <location>
        <begin position="1"/>
        <end position="379"/>
    </location>
</feature>
<evidence type="ECO:0000256" key="2">
    <source>
        <dbReference type="ARBA" id="ARBA00022527"/>
    </source>
</evidence>
<dbReference type="GO" id="GO:0004674">
    <property type="term" value="F:protein serine/threonine kinase activity"/>
    <property type="evidence" value="ECO:0007669"/>
    <property type="project" value="UniProtKB-KW"/>
</dbReference>
<evidence type="ECO:0000259" key="13">
    <source>
        <dbReference type="PROSITE" id="PS51285"/>
    </source>
</evidence>
<protein>
    <recommendedName>
        <fullName evidence="1">non-specific serine/threonine protein kinase</fullName>
        <ecNumber evidence="1">2.7.11.1</ecNumber>
    </recommendedName>
</protein>
<dbReference type="AlphaFoldDB" id="A0A7S2ST23"/>
<feature type="binding site" evidence="10">
    <location>
        <position position="498"/>
    </location>
    <ligand>
        <name>ATP</name>
        <dbReference type="ChEBI" id="CHEBI:30616"/>
    </ligand>
</feature>
<evidence type="ECO:0000256" key="8">
    <source>
        <dbReference type="ARBA" id="ARBA00047899"/>
    </source>
</evidence>
<evidence type="ECO:0000256" key="10">
    <source>
        <dbReference type="PROSITE-ProRule" id="PRU10141"/>
    </source>
</evidence>
<feature type="compositionally biased region" description="Polar residues" evidence="11">
    <location>
        <begin position="46"/>
        <end position="56"/>
    </location>
</feature>
<feature type="compositionally biased region" description="Polar residues" evidence="11">
    <location>
        <begin position="1"/>
        <end position="12"/>
    </location>
</feature>
<dbReference type="InterPro" id="IPR000961">
    <property type="entry name" value="AGC-kinase_C"/>
</dbReference>
<dbReference type="EMBL" id="HBHJ01027734">
    <property type="protein sequence ID" value="CAD9707385.1"/>
    <property type="molecule type" value="Transcribed_RNA"/>
</dbReference>
<feature type="compositionally biased region" description="Low complexity" evidence="11">
    <location>
        <begin position="15"/>
        <end position="29"/>
    </location>
</feature>
<feature type="domain" description="AGC-kinase C-terminal" evidence="13">
    <location>
        <begin position="748"/>
        <end position="832"/>
    </location>
</feature>
<organism evidence="14">
    <name type="scientific">Rhizochromulina marina</name>
    <dbReference type="NCBI Taxonomy" id="1034831"/>
    <lineage>
        <taxon>Eukaryota</taxon>
        <taxon>Sar</taxon>
        <taxon>Stramenopiles</taxon>
        <taxon>Ochrophyta</taxon>
        <taxon>Dictyochophyceae</taxon>
        <taxon>Rhizochromulinales</taxon>
        <taxon>Rhizochromulina</taxon>
    </lineage>
</organism>
<dbReference type="CDD" id="cd05123">
    <property type="entry name" value="STKc_AGC"/>
    <property type="match status" value="1"/>
</dbReference>
<dbReference type="SMART" id="SM00220">
    <property type="entry name" value="S_TKc"/>
    <property type="match status" value="1"/>
</dbReference>
<dbReference type="InterPro" id="IPR008271">
    <property type="entry name" value="Ser/Thr_kinase_AS"/>
</dbReference>
<dbReference type="InterPro" id="IPR045270">
    <property type="entry name" value="STKc_AGC"/>
</dbReference>
<keyword evidence="3" id="KW-0597">Phosphoprotein</keyword>
<evidence type="ECO:0000256" key="5">
    <source>
        <dbReference type="ARBA" id="ARBA00022741"/>
    </source>
</evidence>
<dbReference type="GO" id="GO:0007010">
    <property type="term" value="P:cytoskeleton organization"/>
    <property type="evidence" value="ECO:0007669"/>
    <property type="project" value="UniProtKB-ARBA"/>
</dbReference>
<dbReference type="FunFam" id="1.10.510.10:FF:000024">
    <property type="entry name" value="Probable serine/threonine-protein kinase cot-1"/>
    <property type="match status" value="1"/>
</dbReference>
<feature type="compositionally biased region" description="Polar residues" evidence="11">
    <location>
        <begin position="113"/>
        <end position="166"/>
    </location>
</feature>
<keyword evidence="5 10" id="KW-0547">Nucleotide-binding</keyword>